<dbReference type="InterPro" id="IPR038555">
    <property type="entry name" value="Zincin_1_sf"/>
</dbReference>
<evidence type="ECO:0000313" key="1">
    <source>
        <dbReference type="EMBL" id="SJM71595.1"/>
    </source>
</evidence>
<name>A0A1R4GU26_9MICC</name>
<sequence>MHPGLPGSRTRAERFEDLIAESAERLELLWGQPIASMEFTTELMPRSTSLDYSEASGRPVPLGRSWGATPRRLARVTIYRRPVEELAGSPMVLPEVVHLAVVEQVAELLLREPEEIDPDYHPWEGGF</sequence>
<dbReference type="SUPFAM" id="SSF55486">
    <property type="entry name" value="Metalloproteases ('zincins'), catalytic domain"/>
    <property type="match status" value="1"/>
</dbReference>
<dbReference type="CDD" id="cd12954">
    <property type="entry name" value="MMP_TTHA0227_like_1"/>
    <property type="match status" value="1"/>
</dbReference>
<evidence type="ECO:0000313" key="2">
    <source>
        <dbReference type="Proteomes" id="UP000195913"/>
    </source>
</evidence>
<accession>A0A1R4GU26</accession>
<dbReference type="Gene3D" id="3.30.2010.20">
    <property type="match status" value="1"/>
</dbReference>
<evidence type="ECO:0008006" key="3">
    <source>
        <dbReference type="Google" id="ProtNLM"/>
    </source>
</evidence>
<dbReference type="Proteomes" id="UP000195913">
    <property type="component" value="Unassembled WGS sequence"/>
</dbReference>
<dbReference type="EMBL" id="FUHW01000044">
    <property type="protein sequence ID" value="SJM71595.1"/>
    <property type="molecule type" value="Genomic_DNA"/>
</dbReference>
<protein>
    <recommendedName>
        <fullName evidence="3">Zinicin-like metallopeptidase</fullName>
    </recommendedName>
</protein>
<keyword evidence="2" id="KW-1185">Reference proteome</keyword>
<dbReference type="InterPro" id="IPR010428">
    <property type="entry name" value="Zincin_1"/>
</dbReference>
<reference evidence="1 2" key="1">
    <citation type="submission" date="2017-02" db="EMBL/GenBank/DDBJ databases">
        <authorList>
            <person name="Peterson S.W."/>
        </authorList>
    </citation>
    <scope>NUCLEOTIDE SEQUENCE [LARGE SCALE GENOMIC DNA]</scope>
    <source>
        <strain evidence="1 2">B Ar 00.02</strain>
    </source>
</reference>
<proteinExistence type="predicted"/>
<dbReference type="AlphaFoldDB" id="A0A1R4GU26"/>
<organism evidence="1 2">
    <name type="scientific">Arthrobacter rhombi</name>
    <dbReference type="NCBI Taxonomy" id="71253"/>
    <lineage>
        <taxon>Bacteria</taxon>
        <taxon>Bacillati</taxon>
        <taxon>Actinomycetota</taxon>
        <taxon>Actinomycetes</taxon>
        <taxon>Micrococcales</taxon>
        <taxon>Micrococcaceae</taxon>
        <taxon>Arthrobacter</taxon>
    </lineage>
</organism>
<dbReference type="Pfam" id="PF06262">
    <property type="entry name" value="Zincin_1"/>
    <property type="match status" value="1"/>
</dbReference>
<gene>
    <name evidence="1" type="ORF">FM101_13550</name>
</gene>